<dbReference type="InterPro" id="IPR001314">
    <property type="entry name" value="Peptidase_S1A"/>
</dbReference>
<dbReference type="PANTHER" id="PTHR24276:SF98">
    <property type="entry name" value="FI18310P1-RELATED"/>
    <property type="match status" value="1"/>
</dbReference>
<evidence type="ECO:0000256" key="4">
    <source>
        <dbReference type="ARBA" id="ARBA00022825"/>
    </source>
</evidence>
<dbReference type="EMBL" id="OU892283">
    <property type="protein sequence ID" value="CAG9771707.1"/>
    <property type="molecule type" value="Genomic_DNA"/>
</dbReference>
<dbReference type="Gene3D" id="2.40.10.10">
    <property type="entry name" value="Trypsin-like serine proteases"/>
    <property type="match status" value="1"/>
</dbReference>
<dbReference type="PANTHER" id="PTHR24276">
    <property type="entry name" value="POLYSERASE-RELATED"/>
    <property type="match status" value="1"/>
</dbReference>
<keyword evidence="2" id="KW-0645">Protease</keyword>
<gene>
    <name evidence="8" type="ORF">CEUTPL_LOCUS12136</name>
</gene>
<dbReference type="Proteomes" id="UP001152799">
    <property type="component" value="Chromosome 7"/>
</dbReference>
<evidence type="ECO:0000256" key="2">
    <source>
        <dbReference type="ARBA" id="ARBA00022670"/>
    </source>
</evidence>
<name>A0A9N9MVD0_9CUCU</name>
<keyword evidence="9" id="KW-1185">Reference proteome</keyword>
<sequence>MVKNCLYVIIFLIVNFYKLNSAKTENTILERKIPEIRIINGYTCSTNDYPFVVKIKLGYTAKKSVTSCGGTLIRPKWVLSAAHCFSSKDVPKGVDFWIEAGCDNLQSGQTVEVETFYIHLKYKESNAINDIAIVKLRDPIVHVDGIGYATLPRRNDSICSKAVVMGWGLTSNNLNPNQALSISLQCGSVEIIDKSKCLEISREISINFDFDKHSQICTFSRKQKAEARQGDSGGPLLCGDVQVGIVSFKTVIDPNNMDIESPVVYTRVQYFLDFINDTIENSGTMHSRSILMVFIIFLRLLHNISVCH</sequence>
<protein>
    <recommendedName>
        <fullName evidence="7">Peptidase S1 domain-containing protein</fullName>
    </recommendedName>
</protein>
<dbReference type="PRINTS" id="PR00722">
    <property type="entry name" value="CHYMOTRYPSIN"/>
</dbReference>
<evidence type="ECO:0000313" key="9">
    <source>
        <dbReference type="Proteomes" id="UP001152799"/>
    </source>
</evidence>
<feature type="domain" description="Peptidase S1" evidence="7">
    <location>
        <begin position="38"/>
        <end position="280"/>
    </location>
</feature>
<dbReference type="PROSITE" id="PS00134">
    <property type="entry name" value="TRYPSIN_HIS"/>
    <property type="match status" value="1"/>
</dbReference>
<dbReference type="InterPro" id="IPR001254">
    <property type="entry name" value="Trypsin_dom"/>
</dbReference>
<dbReference type="InterPro" id="IPR043504">
    <property type="entry name" value="Peptidase_S1_PA_chymotrypsin"/>
</dbReference>
<dbReference type="SUPFAM" id="SSF50494">
    <property type="entry name" value="Trypsin-like serine proteases"/>
    <property type="match status" value="1"/>
</dbReference>
<keyword evidence="3" id="KW-0378">Hydrolase</keyword>
<evidence type="ECO:0000259" key="7">
    <source>
        <dbReference type="PROSITE" id="PS50240"/>
    </source>
</evidence>
<dbReference type="Pfam" id="PF00089">
    <property type="entry name" value="Trypsin"/>
    <property type="match status" value="1"/>
</dbReference>
<dbReference type="GO" id="GO:0004252">
    <property type="term" value="F:serine-type endopeptidase activity"/>
    <property type="evidence" value="ECO:0007669"/>
    <property type="project" value="InterPro"/>
</dbReference>
<evidence type="ECO:0000256" key="5">
    <source>
        <dbReference type="ARBA" id="ARBA00023157"/>
    </source>
</evidence>
<dbReference type="InterPro" id="IPR009003">
    <property type="entry name" value="Peptidase_S1_PA"/>
</dbReference>
<feature type="chain" id="PRO_5040173688" description="Peptidase S1 domain-containing protein" evidence="6">
    <location>
        <begin position="22"/>
        <end position="308"/>
    </location>
</feature>
<evidence type="ECO:0000313" key="8">
    <source>
        <dbReference type="EMBL" id="CAG9771707.1"/>
    </source>
</evidence>
<dbReference type="PROSITE" id="PS50240">
    <property type="entry name" value="TRYPSIN_DOM"/>
    <property type="match status" value="1"/>
</dbReference>
<proteinExistence type="inferred from homology"/>
<evidence type="ECO:0000256" key="1">
    <source>
        <dbReference type="ARBA" id="ARBA00007664"/>
    </source>
</evidence>
<dbReference type="CDD" id="cd00190">
    <property type="entry name" value="Tryp_SPc"/>
    <property type="match status" value="1"/>
</dbReference>
<keyword evidence="5" id="KW-1015">Disulfide bond</keyword>
<dbReference type="SMART" id="SM00020">
    <property type="entry name" value="Tryp_SPc"/>
    <property type="match status" value="1"/>
</dbReference>
<dbReference type="InterPro" id="IPR018114">
    <property type="entry name" value="TRYPSIN_HIS"/>
</dbReference>
<dbReference type="AlphaFoldDB" id="A0A9N9MVD0"/>
<accession>A0A9N9MVD0</accession>
<evidence type="ECO:0000256" key="3">
    <source>
        <dbReference type="ARBA" id="ARBA00022801"/>
    </source>
</evidence>
<organism evidence="8 9">
    <name type="scientific">Ceutorhynchus assimilis</name>
    <name type="common">cabbage seed weevil</name>
    <dbReference type="NCBI Taxonomy" id="467358"/>
    <lineage>
        <taxon>Eukaryota</taxon>
        <taxon>Metazoa</taxon>
        <taxon>Ecdysozoa</taxon>
        <taxon>Arthropoda</taxon>
        <taxon>Hexapoda</taxon>
        <taxon>Insecta</taxon>
        <taxon>Pterygota</taxon>
        <taxon>Neoptera</taxon>
        <taxon>Endopterygota</taxon>
        <taxon>Coleoptera</taxon>
        <taxon>Polyphaga</taxon>
        <taxon>Cucujiformia</taxon>
        <taxon>Curculionidae</taxon>
        <taxon>Ceutorhynchinae</taxon>
        <taxon>Ceutorhynchus</taxon>
    </lineage>
</organism>
<dbReference type="InterPro" id="IPR050430">
    <property type="entry name" value="Peptidase_S1"/>
</dbReference>
<reference evidence="8" key="1">
    <citation type="submission" date="2022-01" db="EMBL/GenBank/DDBJ databases">
        <authorList>
            <person name="King R."/>
        </authorList>
    </citation>
    <scope>NUCLEOTIDE SEQUENCE</scope>
</reference>
<dbReference type="OrthoDB" id="6755574at2759"/>
<comment type="similarity">
    <text evidence="1">Belongs to the peptidase S1 family.</text>
</comment>
<keyword evidence="4" id="KW-0720">Serine protease</keyword>
<keyword evidence="6" id="KW-0732">Signal</keyword>
<dbReference type="GO" id="GO:0006508">
    <property type="term" value="P:proteolysis"/>
    <property type="evidence" value="ECO:0007669"/>
    <property type="project" value="UniProtKB-KW"/>
</dbReference>
<dbReference type="FunFam" id="2.40.10.10:FF:000068">
    <property type="entry name" value="transmembrane protease serine 2"/>
    <property type="match status" value="1"/>
</dbReference>
<evidence type="ECO:0000256" key="6">
    <source>
        <dbReference type="SAM" id="SignalP"/>
    </source>
</evidence>
<feature type="signal peptide" evidence="6">
    <location>
        <begin position="1"/>
        <end position="21"/>
    </location>
</feature>